<dbReference type="PANTHER" id="PTHR43685">
    <property type="entry name" value="GLYCOSYLTRANSFERASE"/>
    <property type="match status" value="1"/>
</dbReference>
<organism evidence="2 3">
    <name type="scientific">Parvularcula mediterranea</name>
    <dbReference type="NCBI Taxonomy" id="2732508"/>
    <lineage>
        <taxon>Bacteria</taxon>
        <taxon>Pseudomonadati</taxon>
        <taxon>Pseudomonadota</taxon>
        <taxon>Alphaproteobacteria</taxon>
        <taxon>Parvularculales</taxon>
        <taxon>Parvularculaceae</taxon>
        <taxon>Parvularcula</taxon>
    </lineage>
</organism>
<dbReference type="Proteomes" id="UP000536835">
    <property type="component" value="Unassembled WGS sequence"/>
</dbReference>
<dbReference type="InterPro" id="IPR050834">
    <property type="entry name" value="Glycosyltransf_2"/>
</dbReference>
<dbReference type="Gene3D" id="3.90.550.10">
    <property type="entry name" value="Spore Coat Polysaccharide Biosynthesis Protein SpsA, Chain A"/>
    <property type="match status" value="1"/>
</dbReference>
<dbReference type="AlphaFoldDB" id="A0A7Y3W5I3"/>
<dbReference type="EMBL" id="JABFCX010000003">
    <property type="protein sequence ID" value="NNU16644.1"/>
    <property type="molecule type" value="Genomic_DNA"/>
</dbReference>
<dbReference type="SUPFAM" id="SSF53448">
    <property type="entry name" value="Nucleotide-diphospho-sugar transferases"/>
    <property type="match status" value="1"/>
</dbReference>
<dbReference type="InterPro" id="IPR029044">
    <property type="entry name" value="Nucleotide-diphossugar_trans"/>
</dbReference>
<evidence type="ECO:0000313" key="2">
    <source>
        <dbReference type="EMBL" id="NNU16644.1"/>
    </source>
</evidence>
<evidence type="ECO:0000313" key="3">
    <source>
        <dbReference type="Proteomes" id="UP000536835"/>
    </source>
</evidence>
<dbReference type="InterPro" id="IPR001173">
    <property type="entry name" value="Glyco_trans_2-like"/>
</dbReference>
<accession>A0A7Y3W5I3</accession>
<keyword evidence="2" id="KW-0808">Transferase</keyword>
<keyword evidence="3" id="KW-1185">Reference proteome</keyword>
<dbReference type="PANTHER" id="PTHR43685:SF2">
    <property type="entry name" value="GLYCOSYLTRANSFERASE 2-LIKE DOMAIN-CONTAINING PROTEIN"/>
    <property type="match status" value="1"/>
</dbReference>
<sequence length="310" mass="34360">MPRVSVIIPTHNRPGDVVKAVQSVFAQTFHDLEALVVVDGGSPETLAALHGISDDRLTVIVNEVALGNAEARNVGIRAAGGDLIALLDDDDLWMPEKLRLQVEAFDARGHDRAIVCCHFRLLGETQDLVFPRRRPRAGEPISDYIFCRDRSLGTEGAIQTSCILAPRSLFEEVPFDKDLPRLVDRDWLLRAGEARAEVIFPDTDEVLSIYAVHDARSRVSHSLRWRWQQEWAEERRALFTDRSFAGFLLTAASQTASLEGQRSAFWPLLKAAYAGGRPSVAEVAIHAGKHAVPAGVEQRVASWLEKRGSK</sequence>
<comment type="caution">
    <text evidence="2">The sequence shown here is derived from an EMBL/GenBank/DDBJ whole genome shotgun (WGS) entry which is preliminary data.</text>
</comment>
<name>A0A7Y3W5I3_9PROT</name>
<proteinExistence type="predicted"/>
<feature type="domain" description="Glycosyltransferase 2-like" evidence="1">
    <location>
        <begin position="5"/>
        <end position="127"/>
    </location>
</feature>
<dbReference type="RefSeq" id="WP_173199302.1">
    <property type="nucleotide sequence ID" value="NZ_JABFCX010000003.1"/>
</dbReference>
<dbReference type="GO" id="GO:0016740">
    <property type="term" value="F:transferase activity"/>
    <property type="evidence" value="ECO:0007669"/>
    <property type="project" value="UniProtKB-KW"/>
</dbReference>
<protein>
    <submittedName>
        <fullName evidence="2">Glycosyltransferase family 2 protein</fullName>
    </submittedName>
</protein>
<dbReference type="Pfam" id="PF00535">
    <property type="entry name" value="Glycos_transf_2"/>
    <property type="match status" value="1"/>
</dbReference>
<evidence type="ECO:0000259" key="1">
    <source>
        <dbReference type="Pfam" id="PF00535"/>
    </source>
</evidence>
<reference evidence="2 3" key="1">
    <citation type="submission" date="2020-05" db="EMBL/GenBank/DDBJ databases">
        <title>Parvularcula mediterraneae sp. nov., isolated from polypropylene straw from shallow seawater of the seashore of Laganas in Zakynthos island, Greece.</title>
        <authorList>
            <person name="Szabo I."/>
            <person name="Al-Omari J."/>
            <person name="Rado J."/>
            <person name="Szerdahelyi G.S."/>
        </authorList>
    </citation>
    <scope>NUCLEOTIDE SEQUENCE [LARGE SCALE GENOMIC DNA]</scope>
    <source>
        <strain evidence="2 3">ZS-1/3</strain>
    </source>
</reference>
<gene>
    <name evidence="2" type="ORF">HK107_09955</name>
</gene>